<protein>
    <submittedName>
        <fullName evidence="2">C4-dicarboxylate ABC transporter</fullName>
    </submittedName>
</protein>
<comment type="caution">
    <text evidence="2">The sequence shown here is derived from an EMBL/GenBank/DDBJ whole genome shotgun (WGS) entry which is preliminary data.</text>
</comment>
<dbReference type="Proteomes" id="UP000053171">
    <property type="component" value="Unassembled WGS sequence"/>
</dbReference>
<evidence type="ECO:0000313" key="2">
    <source>
        <dbReference type="EMBL" id="OAX52019.1"/>
    </source>
</evidence>
<dbReference type="AlphaFoldDB" id="A0A147E9E5"/>
<name>A0A147E9E5_9MICC</name>
<reference evidence="2" key="1">
    <citation type="submission" date="2016-06" db="EMBL/GenBank/DDBJ databases">
        <title>Identification of putative biosynthetic pathways for the production of bioactive secondary metabolites by the marine actinomycete Kocuria kristinae RUTW2-3.</title>
        <authorList>
            <person name="Waterworth S.C."/>
            <person name="Walmsley T.A."/>
            <person name="Matongo T."/>
            <person name="Davies-Coleman M.T."/>
            <person name="Dorrington R.A."/>
        </authorList>
    </citation>
    <scope>NUCLEOTIDE SEQUENCE [LARGE SCALE GENOMIC DNA]</scope>
    <source>
        <strain evidence="2">RUTW2-3</strain>
    </source>
</reference>
<evidence type="ECO:0000313" key="3">
    <source>
        <dbReference type="Proteomes" id="UP000053171"/>
    </source>
</evidence>
<accession>A0A147E9E5</accession>
<proteinExistence type="predicted"/>
<sequence>MDPVQTLSLALLALALILAIWRRINIGLLALAATFVLALTAHLTAEDVYEAFPGSIFVLLVGVSLLFGHLERSGALTWFVDRVYRLIGERTHLIPWAGFLIGAVLSSLGAFATAPITLLVPTIAHLSRRFPRSFLISELAVVIGANSAGLSPLNPAGAVIRKVADQHHISYQPWLIWALSLAMAAAVVLVLQIGLARFRGPAAGQNPQDIAADAQPYTRPLVIVDEDAARGLRPAYAITAAASLLVFVLFVVFAKTDVGLTAVALVIVLQLLFRPEEKKLLRSVPWPSVLLLCGLLTYLGALQSIGTMDTIQAGLESTGSQVLLVFLLAYMTAALCNIESSTLGVLGLVMPLVFSAFGENPALTWVLAAVAAPATLTVMNPIHVAGTLIISYTDERDQQALFRRLLALSLGITCVAPGLAAIVPALLV</sequence>
<gene>
    <name evidence="2" type="ORF">AN277_0205910</name>
</gene>
<keyword evidence="3" id="KW-1185">Reference proteome</keyword>
<dbReference type="InterPro" id="IPR009827">
    <property type="entry name" value="MatC_N"/>
</dbReference>
<feature type="domain" description="Dicarboxylate carrier MatC N-terminal" evidence="1">
    <location>
        <begin position="5"/>
        <end position="147"/>
    </location>
</feature>
<evidence type="ECO:0000259" key="1">
    <source>
        <dbReference type="Pfam" id="PF07158"/>
    </source>
</evidence>
<dbReference type="STRING" id="37923.BK826_00405"/>
<dbReference type="Pfam" id="PF07158">
    <property type="entry name" value="MatC_N"/>
    <property type="match status" value="1"/>
</dbReference>
<dbReference type="RefSeq" id="WP_058743456.1">
    <property type="nucleotide sequence ID" value="NZ_JAIUDH010000001.1"/>
</dbReference>
<dbReference type="PATRIC" id="fig|37923.10.peg.1372"/>
<dbReference type="EMBL" id="LJBJ02000009">
    <property type="protein sequence ID" value="OAX52019.1"/>
    <property type="molecule type" value="Genomic_DNA"/>
</dbReference>
<organism evidence="2 3">
    <name type="scientific">Rothia kristinae</name>
    <dbReference type="NCBI Taxonomy" id="37923"/>
    <lineage>
        <taxon>Bacteria</taxon>
        <taxon>Bacillati</taxon>
        <taxon>Actinomycetota</taxon>
        <taxon>Actinomycetes</taxon>
        <taxon>Micrococcales</taxon>
        <taxon>Micrococcaceae</taxon>
        <taxon>Rothia</taxon>
    </lineage>
</organism>